<feature type="signal peptide" evidence="3">
    <location>
        <begin position="1"/>
        <end position="19"/>
    </location>
</feature>
<keyword evidence="2" id="KW-0285">Flavoprotein</keyword>
<organism evidence="5 6">
    <name type="scientific">Pseudocercospora eumusae</name>
    <dbReference type="NCBI Taxonomy" id="321146"/>
    <lineage>
        <taxon>Eukaryota</taxon>
        <taxon>Fungi</taxon>
        <taxon>Dikarya</taxon>
        <taxon>Ascomycota</taxon>
        <taxon>Pezizomycotina</taxon>
        <taxon>Dothideomycetes</taxon>
        <taxon>Dothideomycetidae</taxon>
        <taxon>Mycosphaerellales</taxon>
        <taxon>Mycosphaerellaceae</taxon>
        <taxon>Pseudocercospora</taxon>
    </lineage>
</organism>
<dbReference type="OrthoDB" id="269227at2759"/>
<dbReference type="Pfam" id="PF00732">
    <property type="entry name" value="GMC_oxred_N"/>
    <property type="match status" value="1"/>
</dbReference>
<sequence length="668" mass="72214">MKASQALVALCSIATSVQSRVLNTARQASGSSSINGSEYEYVIVGSGAGGGPLAARLALAGHSVLIIEAGHNTTDSLQYNVPALHAVSSEYVEHRWDYWIRHYDDDQQQARDPKTVYTLPNGTQYVGLDPPQGAEMKGILYPRVGGLGGCTAHNALVTIYPNAVDWDNLVDVTGDDSWAPDNMRKYFKKLEKATYLPNSIIGHGFDGWLQTSLTELTLIVQDLKVVSLVLAAATAMGKSLLGSLLTTVTGLGQVLLRDINNANTGRDSSEGLYQVPLAMKTPEYKRASPNDFLQTVISQYNTDGSRKYKLDIALDTLATSIRFDESSGLKANGINFLTGRSLYGADPRRQDGSATSTGIAGYVSATREVIISAGAFNTPQLLKLSGIGPEAELTQHGITTKLNLPGVGKNLQDRYEVAVAGRAPTEIDLIKDCTFLEGDSDPCLTRWQNYPIEKGTYGTNGVALAILKKSSVAANDTTDLFIAGWPAHFTGYSPQYFQNAIAGKNAWSWVTLAAHTRNSHVGTVTLRSANPQEMPEINFRYFGTADADVDLSALVEGTKYSRKIFQDLIPLNGKFTEDYPGVSSVRSDAEWKQYIRDEAWGHHACCSAKIGAEGDGDAVLDTDFRVRGTEGLRVVDASVFPKIPGYFIAVPIYMVSEKAAEVILAARN</sequence>
<feature type="binding site" evidence="2">
    <location>
        <begin position="154"/>
        <end position="157"/>
    </location>
    <ligand>
        <name>FAD</name>
        <dbReference type="ChEBI" id="CHEBI:57692"/>
    </ligand>
</feature>
<comment type="cofactor">
    <cofactor evidence="2">
        <name>FAD</name>
        <dbReference type="ChEBI" id="CHEBI:57692"/>
    </cofactor>
</comment>
<dbReference type="STRING" id="321146.A0A139H1C5"/>
<proteinExistence type="inferred from homology"/>
<comment type="caution">
    <text evidence="5">The sequence shown here is derived from an EMBL/GenBank/DDBJ whole genome shotgun (WGS) entry which is preliminary data.</text>
</comment>
<dbReference type="Gene3D" id="3.50.50.60">
    <property type="entry name" value="FAD/NAD(P)-binding domain"/>
    <property type="match status" value="1"/>
</dbReference>
<gene>
    <name evidence="5" type="ORF">AC578_2826</name>
</gene>
<dbReference type="PANTHER" id="PTHR11552">
    <property type="entry name" value="GLUCOSE-METHANOL-CHOLINE GMC OXIDOREDUCTASE"/>
    <property type="match status" value="1"/>
</dbReference>
<evidence type="ECO:0000259" key="4">
    <source>
        <dbReference type="PROSITE" id="PS00624"/>
    </source>
</evidence>
<feature type="chain" id="PRO_5007806325" description="Glucose-methanol-choline oxidoreductase N-terminal domain-containing protein" evidence="3">
    <location>
        <begin position="20"/>
        <end position="668"/>
    </location>
</feature>
<evidence type="ECO:0000256" key="3">
    <source>
        <dbReference type="SAM" id="SignalP"/>
    </source>
</evidence>
<evidence type="ECO:0000256" key="2">
    <source>
        <dbReference type="PIRSR" id="PIRSR000137-2"/>
    </source>
</evidence>
<dbReference type="SUPFAM" id="SSF51905">
    <property type="entry name" value="FAD/NAD(P)-binding domain"/>
    <property type="match status" value="1"/>
</dbReference>
<protein>
    <recommendedName>
        <fullName evidence="4">Glucose-methanol-choline oxidoreductase N-terminal domain-containing protein</fullName>
    </recommendedName>
</protein>
<evidence type="ECO:0000313" key="5">
    <source>
        <dbReference type="EMBL" id="KXS96212.1"/>
    </source>
</evidence>
<evidence type="ECO:0000256" key="1">
    <source>
        <dbReference type="ARBA" id="ARBA00010790"/>
    </source>
</evidence>
<dbReference type="EMBL" id="LFZN01000183">
    <property type="protein sequence ID" value="KXS96212.1"/>
    <property type="molecule type" value="Genomic_DNA"/>
</dbReference>
<evidence type="ECO:0000313" key="6">
    <source>
        <dbReference type="Proteomes" id="UP000070133"/>
    </source>
</evidence>
<dbReference type="GO" id="GO:0016614">
    <property type="term" value="F:oxidoreductase activity, acting on CH-OH group of donors"/>
    <property type="evidence" value="ECO:0007669"/>
    <property type="project" value="InterPro"/>
</dbReference>
<feature type="domain" description="Glucose-methanol-choline oxidoreductase N-terminal" evidence="4">
    <location>
        <begin position="374"/>
        <end position="388"/>
    </location>
</feature>
<dbReference type="Pfam" id="PF05199">
    <property type="entry name" value="GMC_oxred_C"/>
    <property type="match status" value="1"/>
</dbReference>
<keyword evidence="3" id="KW-0732">Signal</keyword>
<keyword evidence="6" id="KW-1185">Reference proteome</keyword>
<dbReference type="InterPro" id="IPR012132">
    <property type="entry name" value="GMC_OxRdtase"/>
</dbReference>
<name>A0A139H1C5_9PEZI</name>
<keyword evidence="2" id="KW-0274">FAD</keyword>
<reference evidence="5 6" key="1">
    <citation type="submission" date="2015-07" db="EMBL/GenBank/DDBJ databases">
        <title>Comparative genomics of the Sigatoka disease complex on banana suggests a link between parallel evolutionary changes in Pseudocercospora fijiensis and Pseudocercospora eumusae and increased virulence on the banana host.</title>
        <authorList>
            <person name="Chang T.-C."/>
            <person name="Salvucci A."/>
            <person name="Crous P.W."/>
            <person name="Stergiopoulos I."/>
        </authorList>
    </citation>
    <scope>NUCLEOTIDE SEQUENCE [LARGE SCALE GENOMIC DNA]</scope>
    <source>
        <strain evidence="5 6">CBS 114824</strain>
    </source>
</reference>
<dbReference type="GO" id="GO:0050660">
    <property type="term" value="F:flavin adenine dinucleotide binding"/>
    <property type="evidence" value="ECO:0007669"/>
    <property type="project" value="InterPro"/>
</dbReference>
<comment type="similarity">
    <text evidence="1">Belongs to the GMC oxidoreductase family.</text>
</comment>
<dbReference type="Proteomes" id="UP000070133">
    <property type="component" value="Unassembled WGS sequence"/>
</dbReference>
<dbReference type="PIRSF" id="PIRSF000137">
    <property type="entry name" value="Alcohol_oxidase"/>
    <property type="match status" value="1"/>
</dbReference>
<dbReference type="PROSITE" id="PS00624">
    <property type="entry name" value="GMC_OXRED_2"/>
    <property type="match status" value="1"/>
</dbReference>
<accession>A0A139H1C5</accession>
<dbReference type="InterPro" id="IPR000172">
    <property type="entry name" value="GMC_OxRdtase_N"/>
</dbReference>
<dbReference type="Gene3D" id="3.30.560.10">
    <property type="entry name" value="Glucose Oxidase, domain 3"/>
    <property type="match status" value="1"/>
</dbReference>
<dbReference type="AlphaFoldDB" id="A0A139H1C5"/>
<dbReference type="InterPro" id="IPR007867">
    <property type="entry name" value="GMC_OxRtase_C"/>
</dbReference>
<dbReference type="PANTHER" id="PTHR11552:SF213">
    <property type="entry name" value="DEHYDROGENASE, PUTATIVE-RELATED"/>
    <property type="match status" value="1"/>
</dbReference>
<dbReference type="SUPFAM" id="SSF54373">
    <property type="entry name" value="FAD-linked reductases, C-terminal domain"/>
    <property type="match status" value="1"/>
</dbReference>
<dbReference type="InterPro" id="IPR036188">
    <property type="entry name" value="FAD/NAD-bd_sf"/>
</dbReference>